<gene>
    <name evidence="4" type="ORF">O0S10_01145</name>
</gene>
<keyword evidence="2" id="KW-0812">Transmembrane</keyword>
<evidence type="ECO:0000259" key="3">
    <source>
        <dbReference type="PROSITE" id="PS50983"/>
    </source>
</evidence>
<reference evidence="4" key="1">
    <citation type="submission" date="2022-12" db="EMBL/GenBank/DDBJ databases">
        <title>Isolation and characterisation of novel Methanocorpusculum spp. from native Australian herbivores indicates the genus is ancestrally host-associated.</title>
        <authorList>
            <person name="Volmer J.G."/>
            <person name="Soo R.M."/>
            <person name="Evans P.N."/>
            <person name="Hoedt E.C."/>
            <person name="Astorga Alsina A.L."/>
            <person name="Woodcroft B.J."/>
            <person name="Tyson G.W."/>
            <person name="Hugenholtz P."/>
            <person name="Morrison M."/>
        </authorList>
    </citation>
    <scope>NUCLEOTIDE SEQUENCE</scope>
    <source>
        <strain evidence="4">MG</strain>
    </source>
</reference>
<dbReference type="NCBIfam" id="NF038402">
    <property type="entry name" value="TroA_like"/>
    <property type="match status" value="1"/>
</dbReference>
<protein>
    <submittedName>
        <fullName evidence="4">ABC transporter substrate-binding protein</fullName>
    </submittedName>
</protein>
<dbReference type="CDD" id="cd01143">
    <property type="entry name" value="YvrC"/>
    <property type="match status" value="1"/>
</dbReference>
<evidence type="ECO:0000256" key="2">
    <source>
        <dbReference type="SAM" id="Phobius"/>
    </source>
</evidence>
<dbReference type="RefSeq" id="WP_268924049.1">
    <property type="nucleotide sequence ID" value="NZ_JAPTGB010000002.1"/>
</dbReference>
<feature type="domain" description="Fe/B12 periplasmic-binding" evidence="3">
    <location>
        <begin position="48"/>
        <end position="304"/>
    </location>
</feature>
<proteinExistence type="predicted"/>
<dbReference type="Gene3D" id="3.40.50.1980">
    <property type="entry name" value="Nitrogenase molybdenum iron protein domain"/>
    <property type="match status" value="2"/>
</dbReference>
<name>A0ABT4IF78_9EURY</name>
<dbReference type="EMBL" id="JAPTGB010000002">
    <property type="protein sequence ID" value="MCZ0859830.1"/>
    <property type="molecule type" value="Genomic_DNA"/>
</dbReference>
<accession>A0ABT4IF78</accession>
<dbReference type="PANTHER" id="PTHR30535">
    <property type="entry name" value="VITAMIN B12-BINDING PROTEIN"/>
    <property type="match status" value="1"/>
</dbReference>
<dbReference type="InterPro" id="IPR002491">
    <property type="entry name" value="ABC_transptr_periplasmic_BD"/>
</dbReference>
<organism evidence="4 5">
    <name type="scientific">Methanocorpusculum petauri</name>
    <dbReference type="NCBI Taxonomy" id="3002863"/>
    <lineage>
        <taxon>Archaea</taxon>
        <taxon>Methanobacteriati</taxon>
        <taxon>Methanobacteriota</taxon>
        <taxon>Stenosarchaea group</taxon>
        <taxon>Methanomicrobia</taxon>
        <taxon>Methanomicrobiales</taxon>
        <taxon>Methanocorpusculaceae</taxon>
        <taxon>Methanocorpusculum</taxon>
    </lineage>
</organism>
<dbReference type="Proteomes" id="UP001141422">
    <property type="component" value="Unassembled WGS sequence"/>
</dbReference>
<keyword evidence="2" id="KW-1133">Transmembrane helix</keyword>
<keyword evidence="2" id="KW-0472">Membrane</keyword>
<evidence type="ECO:0000313" key="5">
    <source>
        <dbReference type="Proteomes" id="UP001141422"/>
    </source>
</evidence>
<dbReference type="SUPFAM" id="SSF53807">
    <property type="entry name" value="Helical backbone' metal receptor"/>
    <property type="match status" value="1"/>
</dbReference>
<dbReference type="PROSITE" id="PS50983">
    <property type="entry name" value="FE_B12_PBP"/>
    <property type="match status" value="1"/>
</dbReference>
<keyword evidence="1" id="KW-0732">Signal</keyword>
<dbReference type="InterPro" id="IPR054828">
    <property type="entry name" value="Vit_B12_bind_prot"/>
</dbReference>
<dbReference type="InterPro" id="IPR050902">
    <property type="entry name" value="ABC_Transporter_SBP"/>
</dbReference>
<dbReference type="PANTHER" id="PTHR30535:SF34">
    <property type="entry name" value="MOLYBDATE-BINDING PROTEIN MOLA"/>
    <property type="match status" value="1"/>
</dbReference>
<evidence type="ECO:0000256" key="1">
    <source>
        <dbReference type="ARBA" id="ARBA00022729"/>
    </source>
</evidence>
<feature type="transmembrane region" description="Helical" evidence="2">
    <location>
        <begin position="317"/>
        <end position="336"/>
    </location>
</feature>
<sequence length="340" mass="36134">MNCLVSISALLILLCVCIGGAAAADQWTPVTITDDFGFVSVISSEPQRIVSLAPSNTEILFALGLGSKVVGVTEYCNYPAEAQTKSLVGGMSTVNVEKVVALDPDIIFGNTMNGKDNVNHLRQLGYTVICLNPDSVEGTFSAIRRVGTATGTSAEAGTLIDSMQRRIDNVTEKIKGMETYTPTVVHLLSTDPYWVSGNSTFQDTLITLAGGKNAFADVEGWGVVTLERMITTNPDIILVSSGSGMGEDGEDLLKRTLVTDPRLSKLSAVQQERVSVMNGDTFNRGGPRIVDALEDLAAVLYPDLFHVTPTATAIPKASGFAFPLLLIGVILGLVMFGKKI</sequence>
<dbReference type="Pfam" id="PF01497">
    <property type="entry name" value="Peripla_BP_2"/>
    <property type="match status" value="1"/>
</dbReference>
<keyword evidence="5" id="KW-1185">Reference proteome</keyword>
<evidence type="ECO:0000313" key="4">
    <source>
        <dbReference type="EMBL" id="MCZ0859830.1"/>
    </source>
</evidence>
<comment type="caution">
    <text evidence="4">The sequence shown here is derived from an EMBL/GenBank/DDBJ whole genome shotgun (WGS) entry which is preliminary data.</text>
</comment>